<dbReference type="STRING" id="675120.N1PJ00"/>
<dbReference type="PANTHER" id="PTHR37542:SF3">
    <property type="entry name" value="PRION-INHIBITION AND PROPAGATION HELO DOMAIN-CONTAINING PROTEIN"/>
    <property type="match status" value="1"/>
</dbReference>
<dbReference type="AlphaFoldDB" id="N1PJ00"/>
<evidence type="ECO:0000259" key="1">
    <source>
        <dbReference type="Pfam" id="PF14479"/>
    </source>
</evidence>
<protein>
    <recommendedName>
        <fullName evidence="1">Prion-inhibition and propagation HeLo domain-containing protein</fullName>
    </recommendedName>
</protein>
<sequence>MEPAGLAMGVVGVAALFDGCMSAFNYVESGKSFGKDYQKATLKIEILQLRLSRWGESVTRVDEPSQLPAGVALASEQEHRTVEKLLGEILNELEDAERISSRYEPEPAANGYDSGCESIESLTVRTRELALTRQKKVSFGLKAKWALHHKGKLKNLIDSLDGNVKSLVELFPGAKQKQQQLARQEATALAELAQDKEAVLALKEASQELDPDLDSALYTATSGHSFGTVFTSDTASIFAGNYVAHGYTGPISNAQHRFENVQTSDQAKAFFGNQYGGKHIFDD</sequence>
<evidence type="ECO:0000313" key="3">
    <source>
        <dbReference type="Proteomes" id="UP000016933"/>
    </source>
</evidence>
<proteinExistence type="predicted"/>
<dbReference type="OMA" id="WALYHRS"/>
<dbReference type="OrthoDB" id="20872at2759"/>
<dbReference type="eggNOG" id="ENOG502RDGT">
    <property type="taxonomic scope" value="Eukaryota"/>
</dbReference>
<keyword evidence="3" id="KW-1185">Reference proteome</keyword>
<evidence type="ECO:0000313" key="2">
    <source>
        <dbReference type="EMBL" id="EME41525.1"/>
    </source>
</evidence>
<feature type="domain" description="Prion-inhibition and propagation HeLo" evidence="1">
    <location>
        <begin position="5"/>
        <end position="191"/>
    </location>
</feature>
<dbReference type="InterPro" id="IPR038305">
    <property type="entry name" value="HeLo_sf"/>
</dbReference>
<reference evidence="2 3" key="2">
    <citation type="journal article" date="2012" name="PLoS Pathog.">
        <title>Diverse lifestyles and strategies of plant pathogenesis encoded in the genomes of eighteen Dothideomycetes fungi.</title>
        <authorList>
            <person name="Ohm R.A."/>
            <person name="Feau N."/>
            <person name="Henrissat B."/>
            <person name="Schoch C.L."/>
            <person name="Horwitz B.A."/>
            <person name="Barry K.W."/>
            <person name="Condon B.J."/>
            <person name="Copeland A.C."/>
            <person name="Dhillon B."/>
            <person name="Glaser F."/>
            <person name="Hesse C.N."/>
            <person name="Kosti I."/>
            <person name="LaButti K."/>
            <person name="Lindquist E.A."/>
            <person name="Lucas S."/>
            <person name="Salamov A.A."/>
            <person name="Bradshaw R.E."/>
            <person name="Ciuffetti L."/>
            <person name="Hamelin R.C."/>
            <person name="Kema G.H.J."/>
            <person name="Lawrence C."/>
            <person name="Scott J.A."/>
            <person name="Spatafora J.W."/>
            <person name="Turgeon B.G."/>
            <person name="de Wit P.J.G.M."/>
            <person name="Zhong S."/>
            <person name="Goodwin S.B."/>
            <person name="Grigoriev I.V."/>
        </authorList>
    </citation>
    <scope>NUCLEOTIDE SEQUENCE [LARGE SCALE GENOMIC DNA]</scope>
    <source>
        <strain evidence="3">NZE10 / CBS 128990</strain>
    </source>
</reference>
<dbReference type="Pfam" id="PF14479">
    <property type="entry name" value="HeLo"/>
    <property type="match status" value="1"/>
</dbReference>
<dbReference type="Proteomes" id="UP000016933">
    <property type="component" value="Unassembled WGS sequence"/>
</dbReference>
<dbReference type="Gene3D" id="1.20.120.1020">
    <property type="entry name" value="Prion-inhibition and propagation, HeLo domain"/>
    <property type="match status" value="1"/>
</dbReference>
<organism evidence="2 3">
    <name type="scientific">Dothistroma septosporum (strain NZE10 / CBS 128990)</name>
    <name type="common">Red band needle blight fungus</name>
    <name type="synonym">Mycosphaerella pini</name>
    <dbReference type="NCBI Taxonomy" id="675120"/>
    <lineage>
        <taxon>Eukaryota</taxon>
        <taxon>Fungi</taxon>
        <taxon>Dikarya</taxon>
        <taxon>Ascomycota</taxon>
        <taxon>Pezizomycotina</taxon>
        <taxon>Dothideomycetes</taxon>
        <taxon>Dothideomycetidae</taxon>
        <taxon>Mycosphaerellales</taxon>
        <taxon>Mycosphaerellaceae</taxon>
        <taxon>Dothistroma</taxon>
    </lineage>
</organism>
<gene>
    <name evidence="2" type="ORF">DOTSEDRAFT_73817</name>
</gene>
<dbReference type="EMBL" id="KB446542">
    <property type="protein sequence ID" value="EME41525.1"/>
    <property type="molecule type" value="Genomic_DNA"/>
</dbReference>
<accession>N1PJ00</accession>
<dbReference type="HOGENOM" id="CLU_058675_0_0_1"/>
<dbReference type="InterPro" id="IPR029498">
    <property type="entry name" value="HeLo_dom"/>
</dbReference>
<dbReference type="PANTHER" id="PTHR37542">
    <property type="entry name" value="HELO DOMAIN-CONTAINING PROTEIN-RELATED"/>
    <property type="match status" value="1"/>
</dbReference>
<name>N1PJ00_DOTSN</name>
<reference evidence="3" key="1">
    <citation type="journal article" date="2012" name="PLoS Genet.">
        <title>The genomes of the fungal plant pathogens Cladosporium fulvum and Dothistroma septosporum reveal adaptation to different hosts and lifestyles but also signatures of common ancestry.</title>
        <authorList>
            <person name="de Wit P.J.G.M."/>
            <person name="van der Burgt A."/>
            <person name="Oekmen B."/>
            <person name="Stergiopoulos I."/>
            <person name="Abd-Elsalam K.A."/>
            <person name="Aerts A.L."/>
            <person name="Bahkali A.H."/>
            <person name="Beenen H.G."/>
            <person name="Chettri P."/>
            <person name="Cox M.P."/>
            <person name="Datema E."/>
            <person name="de Vries R.P."/>
            <person name="Dhillon B."/>
            <person name="Ganley A.R."/>
            <person name="Griffiths S.A."/>
            <person name="Guo Y."/>
            <person name="Hamelin R.C."/>
            <person name="Henrissat B."/>
            <person name="Kabir M.S."/>
            <person name="Jashni M.K."/>
            <person name="Kema G."/>
            <person name="Klaubauf S."/>
            <person name="Lapidus A."/>
            <person name="Levasseur A."/>
            <person name="Lindquist E."/>
            <person name="Mehrabi R."/>
            <person name="Ohm R.A."/>
            <person name="Owen T.J."/>
            <person name="Salamov A."/>
            <person name="Schwelm A."/>
            <person name="Schijlen E."/>
            <person name="Sun H."/>
            <person name="van den Burg H.A."/>
            <person name="van Ham R.C.H.J."/>
            <person name="Zhang S."/>
            <person name="Goodwin S.B."/>
            <person name="Grigoriev I.V."/>
            <person name="Collemare J."/>
            <person name="Bradshaw R.E."/>
        </authorList>
    </citation>
    <scope>NUCLEOTIDE SEQUENCE [LARGE SCALE GENOMIC DNA]</scope>
    <source>
        <strain evidence="3">NZE10 / CBS 128990</strain>
    </source>
</reference>